<keyword evidence="3" id="KW-1185">Reference proteome</keyword>
<dbReference type="EnsemblMetazoa" id="PPA40094.1">
    <property type="protein sequence ID" value="PPA40094.1"/>
    <property type="gene ID" value="WBGene00278463"/>
</dbReference>
<sequence length="152" mass="16962">MFFPISHPTPSSYPPLSPSSKVHPNPSGTEITLLLDNFFFFTKSILVKENDSPFFREVSNSQTTSSSSSYMYTKYHPLLLPRYKAHPLSSLRFTMLTAECFRSNACPLGNNTSLNIQRSSVQESMFSSGLTSSYSSNNSSSMFGQCQFTSFS</sequence>
<protein>
    <submittedName>
        <fullName evidence="2">Uncharacterized protein</fullName>
    </submittedName>
</protein>
<accession>A0A2A6BDI3</accession>
<evidence type="ECO:0000313" key="3">
    <source>
        <dbReference type="Proteomes" id="UP000005239"/>
    </source>
</evidence>
<dbReference type="Proteomes" id="UP000005239">
    <property type="component" value="Unassembled WGS sequence"/>
</dbReference>
<organism evidence="2 3">
    <name type="scientific">Pristionchus pacificus</name>
    <name type="common">Parasitic nematode worm</name>
    <dbReference type="NCBI Taxonomy" id="54126"/>
    <lineage>
        <taxon>Eukaryota</taxon>
        <taxon>Metazoa</taxon>
        <taxon>Ecdysozoa</taxon>
        <taxon>Nematoda</taxon>
        <taxon>Chromadorea</taxon>
        <taxon>Rhabditida</taxon>
        <taxon>Rhabditina</taxon>
        <taxon>Diplogasteromorpha</taxon>
        <taxon>Diplogasteroidea</taxon>
        <taxon>Neodiplogasteridae</taxon>
        <taxon>Pristionchus</taxon>
    </lineage>
</organism>
<reference evidence="2" key="2">
    <citation type="submission" date="2022-06" db="UniProtKB">
        <authorList>
            <consortium name="EnsemblMetazoa"/>
        </authorList>
    </citation>
    <scope>IDENTIFICATION</scope>
    <source>
        <strain evidence="2">PS312</strain>
    </source>
</reference>
<feature type="compositionally biased region" description="Low complexity" evidence="1">
    <location>
        <begin position="1"/>
        <end position="10"/>
    </location>
</feature>
<evidence type="ECO:0000256" key="1">
    <source>
        <dbReference type="SAM" id="MobiDB-lite"/>
    </source>
</evidence>
<dbReference type="AlphaFoldDB" id="A0A2A6BDI3"/>
<evidence type="ECO:0000313" key="2">
    <source>
        <dbReference type="EnsemblMetazoa" id="PPA40094.1"/>
    </source>
</evidence>
<reference evidence="3" key="1">
    <citation type="journal article" date="2008" name="Nat. Genet.">
        <title>The Pristionchus pacificus genome provides a unique perspective on nematode lifestyle and parasitism.</title>
        <authorList>
            <person name="Dieterich C."/>
            <person name="Clifton S.W."/>
            <person name="Schuster L.N."/>
            <person name="Chinwalla A."/>
            <person name="Delehaunty K."/>
            <person name="Dinkelacker I."/>
            <person name="Fulton L."/>
            <person name="Fulton R."/>
            <person name="Godfrey J."/>
            <person name="Minx P."/>
            <person name="Mitreva M."/>
            <person name="Roeseler W."/>
            <person name="Tian H."/>
            <person name="Witte H."/>
            <person name="Yang S.P."/>
            <person name="Wilson R.K."/>
            <person name="Sommer R.J."/>
        </authorList>
    </citation>
    <scope>NUCLEOTIDE SEQUENCE [LARGE SCALE GENOMIC DNA]</scope>
    <source>
        <strain evidence="3">PS312</strain>
    </source>
</reference>
<accession>A0A8R1UW22</accession>
<gene>
    <name evidence="2" type="primary">WBGene00278463</name>
</gene>
<feature type="region of interest" description="Disordered" evidence="1">
    <location>
        <begin position="1"/>
        <end position="24"/>
    </location>
</feature>
<name>A0A2A6BDI3_PRIPA</name>
<proteinExistence type="predicted"/>